<reference evidence="3" key="1">
    <citation type="submission" date="2020-09" db="EMBL/GenBank/DDBJ databases">
        <title>A novel bacterium of genus Paenibacillus, isolated from South China Sea.</title>
        <authorList>
            <person name="Huang H."/>
            <person name="Mo K."/>
            <person name="Hu Y."/>
        </authorList>
    </citation>
    <scope>NUCLEOTIDE SEQUENCE</scope>
    <source>
        <strain evidence="3">IB182363</strain>
    </source>
</reference>
<dbReference type="EMBL" id="JACXJA010000003">
    <property type="protein sequence ID" value="MBD2860943.1"/>
    <property type="molecule type" value="Genomic_DNA"/>
</dbReference>
<gene>
    <name evidence="3" type="ORF">IDH45_02945</name>
</gene>
<evidence type="ECO:0000259" key="2">
    <source>
        <dbReference type="SMART" id="SM00909"/>
    </source>
</evidence>
<dbReference type="AlphaFoldDB" id="A0A927GY91"/>
<accession>A0A927GY91</accession>
<dbReference type="InterPro" id="IPR019606">
    <property type="entry name" value="GerMN"/>
</dbReference>
<dbReference type="Pfam" id="PF10646">
    <property type="entry name" value="Germane"/>
    <property type="match status" value="2"/>
</dbReference>
<proteinExistence type="predicted"/>
<feature type="domain" description="GerMN" evidence="2">
    <location>
        <begin position="93"/>
        <end position="184"/>
    </location>
</feature>
<dbReference type="Proteomes" id="UP000639396">
    <property type="component" value="Unassembled WGS sequence"/>
</dbReference>
<evidence type="ECO:0000313" key="3">
    <source>
        <dbReference type="EMBL" id="MBD2860943.1"/>
    </source>
</evidence>
<dbReference type="SMART" id="SM00909">
    <property type="entry name" value="Germane"/>
    <property type="match status" value="2"/>
</dbReference>
<evidence type="ECO:0000313" key="4">
    <source>
        <dbReference type="Proteomes" id="UP000639396"/>
    </source>
</evidence>
<keyword evidence="4" id="KW-1185">Reference proteome</keyword>
<name>A0A927GY91_9BACL</name>
<protein>
    <submittedName>
        <fullName evidence="3">GerMN domain-containing protein</fullName>
    </submittedName>
</protein>
<sequence length="351" mass="37430">MRRTKWTTWVAVAGVTVLLTSGCSLLKSKESQPIDPPQSATGTGGAAETPNVTSLPVNGGVQQKGVAVTLYMKDRNNFVAPVTVQVPTTDAVARKTLEYMVDGAGIGVVPAGFTGLLPKGTTVKGLDINPETKVATVDFSKEFTTYSAVDERKLLEAVTWALTGYSNVQEVRIWVEGKELKQMPLGGLPINGALSRAMGINVERAEGAEFGQSTPVTLYFLGQMDNQEPYYVPVTRMVKLTDDKAKATLEQLIAGPLQKSALSSVMASTVELPKIESKDGIITVNFTDTLLGPDRKAPGEALQSVVLSLTEAAGDAKVQIKVNDDVKVTTTDNQNYSKPVSRPNGVNALKM</sequence>
<dbReference type="RefSeq" id="WP_190924496.1">
    <property type="nucleotide sequence ID" value="NZ_JACXJA010000003.1"/>
</dbReference>
<feature type="region of interest" description="Disordered" evidence="1">
    <location>
        <begin position="332"/>
        <end position="351"/>
    </location>
</feature>
<feature type="domain" description="GerMN" evidence="2">
    <location>
        <begin position="245"/>
        <end position="332"/>
    </location>
</feature>
<evidence type="ECO:0000256" key="1">
    <source>
        <dbReference type="SAM" id="MobiDB-lite"/>
    </source>
</evidence>
<feature type="region of interest" description="Disordered" evidence="1">
    <location>
        <begin position="28"/>
        <end position="56"/>
    </location>
</feature>
<organism evidence="3 4">
    <name type="scientific">Paenibacillus oceani</name>
    <dbReference type="NCBI Taxonomy" id="2772510"/>
    <lineage>
        <taxon>Bacteria</taxon>
        <taxon>Bacillati</taxon>
        <taxon>Bacillota</taxon>
        <taxon>Bacilli</taxon>
        <taxon>Bacillales</taxon>
        <taxon>Paenibacillaceae</taxon>
        <taxon>Paenibacillus</taxon>
    </lineage>
</organism>
<dbReference type="PROSITE" id="PS51257">
    <property type="entry name" value="PROKAR_LIPOPROTEIN"/>
    <property type="match status" value="1"/>
</dbReference>
<comment type="caution">
    <text evidence="3">The sequence shown here is derived from an EMBL/GenBank/DDBJ whole genome shotgun (WGS) entry which is preliminary data.</text>
</comment>